<accession>A0A426YTX6</accession>
<dbReference type="Proteomes" id="UP000287651">
    <property type="component" value="Unassembled WGS sequence"/>
</dbReference>
<gene>
    <name evidence="2" type="ORF">B296_00038612</name>
</gene>
<sequence length="152" mass="16035">MSILGSQWSVTDVAVEVFLVNKVFNLVSNAVILLGVVSVRITIIALKCGELEASQDGPVLNFWDKCCALNEFAESEDRVYGLSLEAGRPTFQPRWSGFLTSLQGGGTIPQGRVEEESGLLECWPSSTATIEGSVGRPAGVVSSAALIEGCAG</sequence>
<reference evidence="2 3" key="1">
    <citation type="journal article" date="2014" name="Agronomy (Basel)">
        <title>A Draft Genome Sequence for Ensete ventricosum, the Drought-Tolerant Tree Against Hunger.</title>
        <authorList>
            <person name="Harrison J."/>
            <person name="Moore K.A."/>
            <person name="Paszkiewicz K."/>
            <person name="Jones T."/>
            <person name="Grant M."/>
            <person name="Ambacheew D."/>
            <person name="Muzemil S."/>
            <person name="Studholme D.J."/>
        </authorList>
    </citation>
    <scope>NUCLEOTIDE SEQUENCE [LARGE SCALE GENOMIC DNA]</scope>
</reference>
<evidence type="ECO:0000313" key="3">
    <source>
        <dbReference type="Proteomes" id="UP000287651"/>
    </source>
</evidence>
<proteinExistence type="predicted"/>
<keyword evidence="1" id="KW-1133">Transmembrane helix</keyword>
<comment type="caution">
    <text evidence="2">The sequence shown here is derived from an EMBL/GenBank/DDBJ whole genome shotgun (WGS) entry which is preliminary data.</text>
</comment>
<dbReference type="EMBL" id="AMZH03010190">
    <property type="protein sequence ID" value="RRT55206.1"/>
    <property type="molecule type" value="Genomic_DNA"/>
</dbReference>
<evidence type="ECO:0000313" key="2">
    <source>
        <dbReference type="EMBL" id="RRT55206.1"/>
    </source>
</evidence>
<keyword evidence="1" id="KW-0472">Membrane</keyword>
<name>A0A426YTX6_ENSVE</name>
<feature type="transmembrane region" description="Helical" evidence="1">
    <location>
        <begin position="26"/>
        <end position="46"/>
    </location>
</feature>
<protein>
    <submittedName>
        <fullName evidence="2">Uncharacterized protein</fullName>
    </submittedName>
</protein>
<evidence type="ECO:0000256" key="1">
    <source>
        <dbReference type="SAM" id="Phobius"/>
    </source>
</evidence>
<organism evidence="2 3">
    <name type="scientific">Ensete ventricosum</name>
    <name type="common">Abyssinian banana</name>
    <name type="synonym">Musa ensete</name>
    <dbReference type="NCBI Taxonomy" id="4639"/>
    <lineage>
        <taxon>Eukaryota</taxon>
        <taxon>Viridiplantae</taxon>
        <taxon>Streptophyta</taxon>
        <taxon>Embryophyta</taxon>
        <taxon>Tracheophyta</taxon>
        <taxon>Spermatophyta</taxon>
        <taxon>Magnoliopsida</taxon>
        <taxon>Liliopsida</taxon>
        <taxon>Zingiberales</taxon>
        <taxon>Musaceae</taxon>
        <taxon>Ensete</taxon>
    </lineage>
</organism>
<dbReference type="AlphaFoldDB" id="A0A426YTX6"/>
<keyword evidence="1" id="KW-0812">Transmembrane</keyword>